<name>A0A317VAZ0_9EURO</name>
<dbReference type="Proteomes" id="UP000247233">
    <property type="component" value="Unassembled WGS sequence"/>
</dbReference>
<proteinExistence type="predicted"/>
<accession>A0A317VAZ0</accession>
<sequence length="125" mass="14058">MYCLCSRYRGATGPDIQMYRRLQPPGRMYGEYFSCTSHVPLMYLPVWTPIHSIHPPARVSTSCILALLAYGLTCLLVPMFVFHVCFPFPLSITMLCPFPLSQSNILSIPVLTSISLFATNIILEP</sequence>
<protein>
    <submittedName>
        <fullName evidence="2">Uncharacterized protein</fullName>
    </submittedName>
</protein>
<comment type="caution">
    <text evidence="2">The sequence shown here is derived from an EMBL/GenBank/DDBJ whole genome shotgun (WGS) entry which is preliminary data.</text>
</comment>
<keyword evidence="1" id="KW-0812">Transmembrane</keyword>
<gene>
    <name evidence="2" type="ORF">BO70DRAFT_143117</name>
</gene>
<keyword evidence="1" id="KW-0472">Membrane</keyword>
<dbReference type="VEuPathDB" id="FungiDB:BO70DRAFT_143117"/>
<dbReference type="GeneID" id="37060372"/>
<feature type="transmembrane region" description="Helical" evidence="1">
    <location>
        <begin position="104"/>
        <end position="123"/>
    </location>
</feature>
<evidence type="ECO:0000256" key="1">
    <source>
        <dbReference type="SAM" id="Phobius"/>
    </source>
</evidence>
<keyword evidence="1" id="KW-1133">Transmembrane helix</keyword>
<reference evidence="2 3" key="1">
    <citation type="submission" date="2016-12" db="EMBL/GenBank/DDBJ databases">
        <title>The genomes of Aspergillus section Nigri reveals drivers in fungal speciation.</title>
        <authorList>
            <consortium name="DOE Joint Genome Institute"/>
            <person name="Vesth T.C."/>
            <person name="Nybo J."/>
            <person name="Theobald S."/>
            <person name="Brandl J."/>
            <person name="Frisvad J.C."/>
            <person name="Nielsen K.F."/>
            <person name="Lyhne E.K."/>
            <person name="Kogle M.E."/>
            <person name="Kuo A."/>
            <person name="Riley R."/>
            <person name="Clum A."/>
            <person name="Nolan M."/>
            <person name="Lipzen A."/>
            <person name="Salamov A."/>
            <person name="Henrissat B."/>
            <person name="Wiebenga A."/>
            <person name="De Vries R.P."/>
            <person name="Grigoriev I.V."/>
            <person name="Mortensen U.H."/>
            <person name="Andersen M.R."/>
            <person name="Baker S.E."/>
        </authorList>
    </citation>
    <scope>NUCLEOTIDE SEQUENCE [LARGE SCALE GENOMIC DNA]</scope>
    <source>
        <strain evidence="2 3">CBS 117.55</strain>
    </source>
</reference>
<dbReference type="AlphaFoldDB" id="A0A317VAZ0"/>
<dbReference type="EMBL" id="MSFL01000031">
    <property type="protein sequence ID" value="PWY70237.1"/>
    <property type="molecule type" value="Genomic_DNA"/>
</dbReference>
<dbReference type="RefSeq" id="XP_025395837.1">
    <property type="nucleotide sequence ID" value="XM_025538135.1"/>
</dbReference>
<evidence type="ECO:0000313" key="2">
    <source>
        <dbReference type="EMBL" id="PWY70237.1"/>
    </source>
</evidence>
<organism evidence="2 3">
    <name type="scientific">Aspergillus heteromorphus CBS 117.55</name>
    <dbReference type="NCBI Taxonomy" id="1448321"/>
    <lineage>
        <taxon>Eukaryota</taxon>
        <taxon>Fungi</taxon>
        <taxon>Dikarya</taxon>
        <taxon>Ascomycota</taxon>
        <taxon>Pezizomycotina</taxon>
        <taxon>Eurotiomycetes</taxon>
        <taxon>Eurotiomycetidae</taxon>
        <taxon>Eurotiales</taxon>
        <taxon>Aspergillaceae</taxon>
        <taxon>Aspergillus</taxon>
        <taxon>Aspergillus subgen. Circumdati</taxon>
    </lineage>
</organism>
<keyword evidence="3" id="KW-1185">Reference proteome</keyword>
<feature type="transmembrane region" description="Helical" evidence="1">
    <location>
        <begin position="63"/>
        <end position="84"/>
    </location>
</feature>
<evidence type="ECO:0000313" key="3">
    <source>
        <dbReference type="Proteomes" id="UP000247233"/>
    </source>
</evidence>